<evidence type="ECO:0000313" key="2">
    <source>
        <dbReference type="Proteomes" id="UP000887565"/>
    </source>
</evidence>
<dbReference type="WBParaSite" id="nRc.2.0.1.t46654-RA">
    <property type="protein sequence ID" value="nRc.2.0.1.t46654-RA"/>
    <property type="gene ID" value="nRc.2.0.1.g46654"/>
</dbReference>
<protein>
    <submittedName>
        <fullName evidence="3">Uncharacterized protein</fullName>
    </submittedName>
</protein>
<proteinExistence type="predicted"/>
<evidence type="ECO:0000313" key="3">
    <source>
        <dbReference type="WBParaSite" id="nRc.2.0.1.t46654-RA"/>
    </source>
</evidence>
<accession>A0A915L6M3</accession>
<keyword evidence="2" id="KW-1185">Reference proteome</keyword>
<name>A0A915L6M3_ROMCU</name>
<dbReference type="AlphaFoldDB" id="A0A915L6M3"/>
<sequence>MTIYMFPDSTLFGDSQLLVQQKQEKRASVDEGAPRRSTREQTSEKTIKGPYKKRKKSFHDKIE</sequence>
<evidence type="ECO:0000256" key="1">
    <source>
        <dbReference type="SAM" id="MobiDB-lite"/>
    </source>
</evidence>
<dbReference type="Proteomes" id="UP000887565">
    <property type="component" value="Unplaced"/>
</dbReference>
<feature type="compositionally biased region" description="Basic and acidic residues" evidence="1">
    <location>
        <begin position="22"/>
        <end position="47"/>
    </location>
</feature>
<feature type="compositionally biased region" description="Basic residues" evidence="1">
    <location>
        <begin position="50"/>
        <end position="63"/>
    </location>
</feature>
<organism evidence="2 3">
    <name type="scientific">Romanomermis culicivorax</name>
    <name type="common">Nematode worm</name>
    <dbReference type="NCBI Taxonomy" id="13658"/>
    <lineage>
        <taxon>Eukaryota</taxon>
        <taxon>Metazoa</taxon>
        <taxon>Ecdysozoa</taxon>
        <taxon>Nematoda</taxon>
        <taxon>Enoplea</taxon>
        <taxon>Dorylaimia</taxon>
        <taxon>Mermithida</taxon>
        <taxon>Mermithoidea</taxon>
        <taxon>Mermithidae</taxon>
        <taxon>Romanomermis</taxon>
    </lineage>
</organism>
<feature type="region of interest" description="Disordered" evidence="1">
    <location>
        <begin position="21"/>
        <end position="63"/>
    </location>
</feature>
<reference evidence="3" key="1">
    <citation type="submission" date="2022-11" db="UniProtKB">
        <authorList>
            <consortium name="WormBaseParasite"/>
        </authorList>
    </citation>
    <scope>IDENTIFICATION</scope>
</reference>